<dbReference type="AlphaFoldDB" id="A0A182XSJ1"/>
<dbReference type="EnsemblMetazoa" id="AQUA014803-RA">
    <property type="protein sequence ID" value="AQUA014803-PA"/>
    <property type="gene ID" value="AQUA014803"/>
</dbReference>
<organism evidence="1 2">
    <name type="scientific">Anopheles quadriannulatus</name>
    <name type="common">Mosquito</name>
    <dbReference type="NCBI Taxonomy" id="34691"/>
    <lineage>
        <taxon>Eukaryota</taxon>
        <taxon>Metazoa</taxon>
        <taxon>Ecdysozoa</taxon>
        <taxon>Arthropoda</taxon>
        <taxon>Hexapoda</taxon>
        <taxon>Insecta</taxon>
        <taxon>Pterygota</taxon>
        <taxon>Neoptera</taxon>
        <taxon>Endopterygota</taxon>
        <taxon>Diptera</taxon>
        <taxon>Nematocera</taxon>
        <taxon>Culicoidea</taxon>
        <taxon>Culicidae</taxon>
        <taxon>Anophelinae</taxon>
        <taxon>Anopheles</taxon>
    </lineage>
</organism>
<proteinExistence type="predicted"/>
<name>A0A182XSJ1_ANOQN</name>
<protein>
    <submittedName>
        <fullName evidence="1">Uncharacterized protein</fullName>
    </submittedName>
</protein>
<evidence type="ECO:0000313" key="2">
    <source>
        <dbReference type="Proteomes" id="UP000076407"/>
    </source>
</evidence>
<accession>A0A182XSJ1</accession>
<dbReference type="VEuPathDB" id="VectorBase:AQUA014803"/>
<dbReference type="Proteomes" id="UP000076407">
    <property type="component" value="Unassembled WGS sequence"/>
</dbReference>
<reference evidence="1" key="1">
    <citation type="submission" date="2020-05" db="UniProtKB">
        <authorList>
            <consortium name="EnsemblMetazoa"/>
        </authorList>
    </citation>
    <scope>IDENTIFICATION</scope>
    <source>
        <strain evidence="1">SANGQUA</strain>
    </source>
</reference>
<sequence length="80" mass="8980">VRVCVCVRRCAVLCCFVPERRGLTKVQQQTPGTSEQWFGKVCENRCLNAEKELPAECSSSSSNINATFDRAGRLRCAKRK</sequence>
<keyword evidence="2" id="KW-1185">Reference proteome</keyword>
<evidence type="ECO:0000313" key="1">
    <source>
        <dbReference type="EnsemblMetazoa" id="AQUA014803-PA"/>
    </source>
</evidence>